<dbReference type="InterPro" id="IPR000560">
    <property type="entry name" value="His_Pase_clade-2"/>
</dbReference>
<proteinExistence type="inferred from homology"/>
<dbReference type="GO" id="GO:0003993">
    <property type="term" value="F:acid phosphatase activity"/>
    <property type="evidence" value="ECO:0007669"/>
    <property type="project" value="UniProtKB-EC"/>
</dbReference>
<evidence type="ECO:0000313" key="9">
    <source>
        <dbReference type="Proteomes" id="UP001201812"/>
    </source>
</evidence>
<evidence type="ECO:0000256" key="3">
    <source>
        <dbReference type="ARBA" id="ARBA00012646"/>
    </source>
</evidence>
<keyword evidence="4" id="KW-0732">Signal</keyword>
<organism evidence="8 9">
    <name type="scientific">Ditylenchus destructor</name>
    <dbReference type="NCBI Taxonomy" id="166010"/>
    <lineage>
        <taxon>Eukaryota</taxon>
        <taxon>Metazoa</taxon>
        <taxon>Ecdysozoa</taxon>
        <taxon>Nematoda</taxon>
        <taxon>Chromadorea</taxon>
        <taxon>Rhabditida</taxon>
        <taxon>Tylenchina</taxon>
        <taxon>Tylenchomorpha</taxon>
        <taxon>Sphaerularioidea</taxon>
        <taxon>Anguinidae</taxon>
        <taxon>Anguininae</taxon>
        <taxon>Ditylenchus</taxon>
    </lineage>
</organism>
<dbReference type="InterPro" id="IPR033379">
    <property type="entry name" value="Acid_Pase_AS"/>
</dbReference>
<evidence type="ECO:0000256" key="7">
    <source>
        <dbReference type="ARBA" id="ARBA00023180"/>
    </source>
</evidence>
<keyword evidence="7" id="KW-0325">Glycoprotein</keyword>
<dbReference type="InterPro" id="IPR029033">
    <property type="entry name" value="His_PPase_superfam"/>
</dbReference>
<comment type="catalytic activity">
    <reaction evidence="1">
        <text>a phosphate monoester + H2O = an alcohol + phosphate</text>
        <dbReference type="Rhea" id="RHEA:15017"/>
        <dbReference type="ChEBI" id="CHEBI:15377"/>
        <dbReference type="ChEBI" id="CHEBI:30879"/>
        <dbReference type="ChEBI" id="CHEBI:43474"/>
        <dbReference type="ChEBI" id="CHEBI:67140"/>
        <dbReference type="EC" id="3.1.3.2"/>
    </reaction>
</comment>
<evidence type="ECO:0000256" key="4">
    <source>
        <dbReference type="ARBA" id="ARBA00022729"/>
    </source>
</evidence>
<gene>
    <name evidence="8" type="ORF">DdX_00064</name>
</gene>
<protein>
    <recommendedName>
        <fullName evidence="3">acid phosphatase</fullName>
        <ecNumber evidence="3">3.1.3.2</ecNumber>
    </recommendedName>
</protein>
<dbReference type="PROSITE" id="PS00616">
    <property type="entry name" value="HIS_ACID_PHOSPHAT_1"/>
    <property type="match status" value="1"/>
</dbReference>
<comment type="caution">
    <text evidence="8">The sequence shown here is derived from an EMBL/GenBank/DDBJ whole genome shotgun (WGS) entry which is preliminary data.</text>
</comment>
<dbReference type="EC" id="3.1.3.2" evidence="3"/>
<reference evidence="8" key="1">
    <citation type="submission" date="2022-01" db="EMBL/GenBank/DDBJ databases">
        <title>Genome Sequence Resource for Two Populations of Ditylenchus destructor, the Migratory Endoparasitic Phytonematode.</title>
        <authorList>
            <person name="Zhang H."/>
            <person name="Lin R."/>
            <person name="Xie B."/>
        </authorList>
    </citation>
    <scope>NUCLEOTIDE SEQUENCE</scope>
    <source>
        <strain evidence="8">BazhouSP</strain>
    </source>
</reference>
<dbReference type="Pfam" id="PF00328">
    <property type="entry name" value="His_Phos_2"/>
    <property type="match status" value="1"/>
</dbReference>
<name>A0AAD4NGB2_9BILA</name>
<keyword evidence="5" id="KW-0378">Hydrolase</keyword>
<dbReference type="InterPro" id="IPR050645">
    <property type="entry name" value="Histidine_acid_phosphatase"/>
</dbReference>
<sequence length="529" mass="61106">MLSTYLSATPFNQESKHLPQRRTCKFRQLGYINKSFVLLTYSFIISFITCDELDEDSTLTYQQGTPPAFVEWHPQNATTEASSVNSNSPERKERDELLMVHAIWRHGDRTPISTYPTDPHQEESWPQGTHSQFNLGMAQQVQLGKFLRKRYMDELNFLSPRYRANEIYITSTDTNRTIQSAYANMVGMYSYNSTWGVDYTDIVDWPSGYVPVPVHTYEFRKDPVGHARSAACPRTFELFDLTTRTMEYRAVNESSFELLQKVSEYAGMPVTTANLWLVAETVRIERSHGKRPPDWASEIYQQLVDINNQLITFHSGLGMTPLFGIDFKKELATILGGKFLWEMIERMQMKVDCLQKQKLAGTSGKPSALCKWLNPIKYHAHSSHDMTLAALFTALDFNKTDFDRDGFPPYCSSVMIELWHRANDSTPYVKVLYHRENDDLLYITEHISGCENECTLEQLASRSEKYKPVPNQETLCHTSLQYMPLDNGSVRLLFFQWIYLLPSLYLILPSSKMIRDSMDWSAYALNARI</sequence>
<dbReference type="PANTHER" id="PTHR11567:SF211">
    <property type="entry name" value="PROSTATIC ACID PHOSPHATASE"/>
    <property type="match status" value="1"/>
</dbReference>
<dbReference type="EMBL" id="JAKKPZ010000001">
    <property type="protein sequence ID" value="KAI1727922.1"/>
    <property type="molecule type" value="Genomic_DNA"/>
</dbReference>
<keyword evidence="9" id="KW-1185">Reference proteome</keyword>
<keyword evidence="6" id="KW-1015">Disulfide bond</keyword>
<accession>A0AAD4NGB2</accession>
<evidence type="ECO:0000313" key="8">
    <source>
        <dbReference type="EMBL" id="KAI1727922.1"/>
    </source>
</evidence>
<dbReference type="PANTHER" id="PTHR11567">
    <property type="entry name" value="ACID PHOSPHATASE-RELATED"/>
    <property type="match status" value="1"/>
</dbReference>
<dbReference type="SUPFAM" id="SSF53254">
    <property type="entry name" value="Phosphoglycerate mutase-like"/>
    <property type="match status" value="1"/>
</dbReference>
<evidence type="ECO:0000256" key="2">
    <source>
        <dbReference type="ARBA" id="ARBA00005375"/>
    </source>
</evidence>
<evidence type="ECO:0000256" key="1">
    <source>
        <dbReference type="ARBA" id="ARBA00000032"/>
    </source>
</evidence>
<evidence type="ECO:0000256" key="5">
    <source>
        <dbReference type="ARBA" id="ARBA00022801"/>
    </source>
</evidence>
<dbReference type="AlphaFoldDB" id="A0AAD4NGB2"/>
<evidence type="ECO:0000256" key="6">
    <source>
        <dbReference type="ARBA" id="ARBA00023157"/>
    </source>
</evidence>
<dbReference type="Gene3D" id="3.40.50.1240">
    <property type="entry name" value="Phosphoglycerate mutase-like"/>
    <property type="match status" value="1"/>
</dbReference>
<comment type="similarity">
    <text evidence="2">Belongs to the histidine acid phosphatase family.</text>
</comment>
<dbReference type="CDD" id="cd07061">
    <property type="entry name" value="HP_HAP_like"/>
    <property type="match status" value="1"/>
</dbReference>
<dbReference type="Proteomes" id="UP001201812">
    <property type="component" value="Unassembled WGS sequence"/>
</dbReference>